<dbReference type="EMBL" id="KE124828">
    <property type="protein sequence ID" value="EPB77789.1"/>
    <property type="molecule type" value="Genomic_DNA"/>
</dbReference>
<evidence type="ECO:0000313" key="1">
    <source>
        <dbReference type="EMBL" id="EPB77789.1"/>
    </source>
</evidence>
<proteinExistence type="predicted"/>
<reference evidence="1 2" key="1">
    <citation type="submission" date="2013-05" db="EMBL/GenBank/DDBJ databases">
        <title>Draft genome of the parasitic nematode Anyclostoma ceylanicum.</title>
        <authorList>
            <person name="Mitreva M."/>
        </authorList>
    </citation>
    <scope>NUCLEOTIDE SEQUENCE [LARGE SCALE GENOMIC DNA]</scope>
</reference>
<gene>
    <name evidence="1" type="ORF">ANCCEY_03142</name>
</gene>
<evidence type="ECO:0000313" key="2">
    <source>
        <dbReference type="Proteomes" id="UP000054495"/>
    </source>
</evidence>
<protein>
    <submittedName>
        <fullName evidence="1">Uncharacterized protein</fullName>
    </submittedName>
</protein>
<accession>A0A0D6M159</accession>
<sequence>MLRSRDLLSEAAVESTDQPLSMLSLEEQLLRMRNQIGDLDSQLNNMYASFNNLSTDMKRRLTAVERIFTQNRRQIKLDCMRGKFKF</sequence>
<organism evidence="1 2">
    <name type="scientific">Ancylostoma ceylanicum</name>
    <dbReference type="NCBI Taxonomy" id="53326"/>
    <lineage>
        <taxon>Eukaryota</taxon>
        <taxon>Metazoa</taxon>
        <taxon>Ecdysozoa</taxon>
        <taxon>Nematoda</taxon>
        <taxon>Chromadorea</taxon>
        <taxon>Rhabditida</taxon>
        <taxon>Rhabditina</taxon>
        <taxon>Rhabditomorpha</taxon>
        <taxon>Strongyloidea</taxon>
        <taxon>Ancylostomatidae</taxon>
        <taxon>Ancylostomatinae</taxon>
        <taxon>Ancylostoma</taxon>
    </lineage>
</organism>
<dbReference type="Proteomes" id="UP000054495">
    <property type="component" value="Unassembled WGS sequence"/>
</dbReference>
<name>A0A0D6M159_9BILA</name>
<keyword evidence="2" id="KW-1185">Reference proteome</keyword>
<dbReference type="AlphaFoldDB" id="A0A0D6M159"/>